<comment type="pathway">
    <text evidence="1">Nitrogen metabolism.</text>
</comment>
<dbReference type="EMBL" id="BAAAHB010000003">
    <property type="protein sequence ID" value="GAA0446287.1"/>
    <property type="molecule type" value="Genomic_DNA"/>
</dbReference>
<accession>A0ABN0ZG54</accession>
<dbReference type="PANTHER" id="PTHR15854">
    <property type="entry name" value="THAP4 PROTEIN"/>
    <property type="match status" value="1"/>
</dbReference>
<keyword evidence="4" id="KW-1185">Reference proteome</keyword>
<feature type="domain" description="THAP4-like heme-binding" evidence="2">
    <location>
        <begin position="21"/>
        <end position="170"/>
    </location>
</feature>
<proteinExistence type="inferred from homology"/>
<dbReference type="InterPro" id="IPR022939">
    <property type="entry name" value="Nb(III)_bact/plant"/>
</dbReference>
<comment type="catalytic activity">
    <reaction evidence="1">
        <text>peroxynitrite = nitrate</text>
        <dbReference type="Rhea" id="RHEA:63116"/>
        <dbReference type="ChEBI" id="CHEBI:17632"/>
        <dbReference type="ChEBI" id="CHEBI:25941"/>
    </reaction>
</comment>
<comment type="similarity">
    <text evidence="1">Belongs to the nitrobindin family.</text>
</comment>
<dbReference type="RefSeq" id="WP_344085100.1">
    <property type="nucleotide sequence ID" value="NZ_BAAAHB010000003.1"/>
</dbReference>
<dbReference type="HAMAP" id="MF_01297">
    <property type="entry name" value="nitrobindin"/>
    <property type="match status" value="1"/>
</dbReference>
<comment type="cofactor">
    <cofactor evidence="1">
        <name>heme b</name>
        <dbReference type="ChEBI" id="CHEBI:60344"/>
    </cofactor>
    <text evidence="1">Binds 1 heme b group per subunit, that coordinates a highly solvent-exposed Fe(III) atom.</text>
</comment>
<organism evidence="3 4">
    <name type="scientific">Streptomyces stramineus</name>
    <dbReference type="NCBI Taxonomy" id="173861"/>
    <lineage>
        <taxon>Bacteria</taxon>
        <taxon>Bacillati</taxon>
        <taxon>Actinomycetota</taxon>
        <taxon>Actinomycetes</taxon>
        <taxon>Kitasatosporales</taxon>
        <taxon>Streptomycetaceae</taxon>
        <taxon>Streptomyces</taxon>
    </lineage>
</organism>
<dbReference type="Pfam" id="PF08768">
    <property type="entry name" value="THAP4_heme-bd"/>
    <property type="match status" value="1"/>
</dbReference>
<keyword evidence="1" id="KW-0408">Iron</keyword>
<dbReference type="EC" id="5.99.-.-" evidence="1"/>
<evidence type="ECO:0000313" key="4">
    <source>
        <dbReference type="Proteomes" id="UP001499895"/>
    </source>
</evidence>
<feature type="short sequence motif" description="GXWXGXG" evidence="1">
    <location>
        <begin position="29"/>
        <end position="35"/>
    </location>
</feature>
<comment type="domain">
    <text evidence="1">Forms a 10-stranded antiparallel beta-barrel structure able to accommodate a hydrophobic ligand in its interior. In fact, this fold hosts the heme group, which is located in a wide surface cleft.</text>
</comment>
<dbReference type="Gene3D" id="2.40.128.20">
    <property type="match status" value="1"/>
</dbReference>
<evidence type="ECO:0000313" key="3">
    <source>
        <dbReference type="EMBL" id="GAA0446287.1"/>
    </source>
</evidence>
<protein>
    <recommendedName>
        <fullName evidence="1">Peroxynitrite isomerase</fullName>
        <ecNumber evidence="1">5.99.-.-</ecNumber>
    </recommendedName>
    <alternativeName>
        <fullName evidence="1">Ferric nitrobindin</fullName>
        <shortName evidence="1">Nb(III)</shortName>
    </alternativeName>
</protein>
<dbReference type="PANTHER" id="PTHR15854:SF4">
    <property type="entry name" value="PEROXYNITRITE ISOMERASE THAP4"/>
    <property type="match status" value="1"/>
</dbReference>
<dbReference type="InterPro" id="IPR012674">
    <property type="entry name" value="Calycin"/>
</dbReference>
<comment type="function">
    <text evidence="1">Heme-binding protein able to scavenge peroxynitrite and to protect free L-tyrosine against peroxynitrite-mediated nitration, by acting as a peroxynitrite isomerase that converts peroxynitrite to nitrate. Therefore, this protein likely plays a role in peroxynitrite sensing and in the detoxification of reactive nitrogen and oxygen species (RNS and ROS, respectively). Is able to bind nitric oxide (NO) in vitro, but may act as a sensor of peroxynitrite levels in vivo.</text>
</comment>
<dbReference type="InterPro" id="IPR014878">
    <property type="entry name" value="THAP4-like_heme-bd"/>
</dbReference>
<feature type="binding site" description="axial binding residue" evidence="1">
    <location>
        <position position="165"/>
    </location>
    <ligand>
        <name>heme b</name>
        <dbReference type="ChEBI" id="CHEBI:60344"/>
    </ligand>
    <ligandPart>
        <name>Fe</name>
        <dbReference type="ChEBI" id="CHEBI:18248"/>
    </ligandPart>
</feature>
<keyword evidence="1" id="KW-0479">Metal-binding</keyword>
<reference evidence="3 4" key="1">
    <citation type="journal article" date="2019" name="Int. J. Syst. Evol. Microbiol.">
        <title>The Global Catalogue of Microorganisms (GCM) 10K type strain sequencing project: providing services to taxonomists for standard genome sequencing and annotation.</title>
        <authorList>
            <consortium name="The Broad Institute Genomics Platform"/>
            <consortium name="The Broad Institute Genome Sequencing Center for Infectious Disease"/>
            <person name="Wu L."/>
            <person name="Ma J."/>
        </authorList>
    </citation>
    <scope>NUCLEOTIDE SEQUENCE [LARGE SCALE GENOMIC DNA]</scope>
    <source>
        <strain evidence="3 4">JCM 10649</strain>
    </source>
</reference>
<dbReference type="InterPro" id="IPR045165">
    <property type="entry name" value="Nitrobindin"/>
</dbReference>
<dbReference type="SUPFAM" id="SSF50814">
    <property type="entry name" value="Lipocalins"/>
    <property type="match status" value="1"/>
</dbReference>
<evidence type="ECO:0000256" key="1">
    <source>
        <dbReference type="HAMAP-Rule" id="MF_01297"/>
    </source>
</evidence>
<keyword evidence="1" id="KW-0349">Heme</keyword>
<evidence type="ECO:0000259" key="2">
    <source>
        <dbReference type="Pfam" id="PF08768"/>
    </source>
</evidence>
<keyword evidence="1" id="KW-0413">Isomerase</keyword>
<feature type="binding site" evidence="1">
    <location>
        <position position="41"/>
    </location>
    <ligand>
        <name>heme b</name>
        <dbReference type="ChEBI" id="CHEBI:60344"/>
    </ligand>
</feature>
<sequence length="177" mass="19357">MSRPFPDTHDAHGDPALHPWLLPAKAFVGVWRGRGRGAYPTLTEGFAYEQEISVSHDGRPFLHYEANAWLIDEDGAPLRPSGRETGWIRVAPDGYLEALLSHPTGISEIYTGKITGAVIEMTTTEVIRTPLAKEVTSGRRRYTLDGGFLSYEHETAAVGQPLAQHLSARLGQVKPGA</sequence>
<gene>
    <name evidence="3" type="ORF">GCM10009544_06390</name>
</gene>
<dbReference type="CDD" id="cd07828">
    <property type="entry name" value="lipocalin_heme-bd-THAP4-like"/>
    <property type="match status" value="1"/>
</dbReference>
<dbReference type="Proteomes" id="UP001499895">
    <property type="component" value="Unassembled WGS sequence"/>
</dbReference>
<comment type="caution">
    <text evidence="3">The sequence shown here is derived from an EMBL/GenBank/DDBJ whole genome shotgun (WGS) entry which is preliminary data.</text>
</comment>
<name>A0ABN0ZG54_9ACTN</name>
<feature type="binding site" evidence="1">
    <location>
        <position position="133"/>
    </location>
    <ligand>
        <name>heme b</name>
        <dbReference type="ChEBI" id="CHEBI:60344"/>
    </ligand>
</feature>